<dbReference type="EMBL" id="JBHMEI010000032">
    <property type="protein sequence ID" value="MFB9205932.1"/>
    <property type="molecule type" value="Genomic_DNA"/>
</dbReference>
<name>A0ABV5IN33_9ACTN</name>
<comment type="caution">
    <text evidence="1">The sequence shown here is derived from an EMBL/GenBank/DDBJ whole genome shotgun (WGS) entry which is preliminary data.</text>
</comment>
<sequence>MYLALLVAITTIISTLCYAAKCYVSPFGRCRKCQGKGRFPQRRGIRYCRRCDATGLRLRLGRHVWNYVRHLHR</sequence>
<dbReference type="Proteomes" id="UP001589647">
    <property type="component" value="Unassembled WGS sequence"/>
</dbReference>
<proteinExistence type="predicted"/>
<keyword evidence="2" id="KW-1185">Reference proteome</keyword>
<organism evidence="1 2">
    <name type="scientific">Nonomuraea spiralis</name>
    <dbReference type="NCBI Taxonomy" id="46182"/>
    <lineage>
        <taxon>Bacteria</taxon>
        <taxon>Bacillati</taxon>
        <taxon>Actinomycetota</taxon>
        <taxon>Actinomycetes</taxon>
        <taxon>Streptosporangiales</taxon>
        <taxon>Streptosporangiaceae</taxon>
        <taxon>Nonomuraea</taxon>
    </lineage>
</organism>
<evidence type="ECO:0000313" key="2">
    <source>
        <dbReference type="Proteomes" id="UP001589647"/>
    </source>
</evidence>
<evidence type="ECO:0000313" key="1">
    <source>
        <dbReference type="EMBL" id="MFB9205932.1"/>
    </source>
</evidence>
<gene>
    <name evidence="1" type="ORF">ACFFV7_32390</name>
</gene>
<protein>
    <submittedName>
        <fullName evidence="1">Uncharacterized protein</fullName>
    </submittedName>
</protein>
<reference evidence="1 2" key="1">
    <citation type="submission" date="2024-09" db="EMBL/GenBank/DDBJ databases">
        <authorList>
            <person name="Sun Q."/>
            <person name="Mori K."/>
        </authorList>
    </citation>
    <scope>NUCLEOTIDE SEQUENCE [LARGE SCALE GENOMIC DNA]</scope>
    <source>
        <strain evidence="1 2">CCM 3426</strain>
    </source>
</reference>
<dbReference type="RefSeq" id="WP_189653436.1">
    <property type="nucleotide sequence ID" value="NZ_BMRC01000041.1"/>
</dbReference>
<accession>A0ABV5IN33</accession>